<evidence type="ECO:0000259" key="5">
    <source>
        <dbReference type="Pfam" id="PF10312"/>
    </source>
</evidence>
<accession>A7AVH1</accession>
<evidence type="ECO:0000256" key="3">
    <source>
        <dbReference type="SAM" id="MobiDB-lite"/>
    </source>
</evidence>
<reference evidence="6 7" key="1">
    <citation type="journal article" date="2007" name="PLoS Pathog.">
        <title>Genome sequence of Babesia bovis and comparative analysis of apicomplexan hemoprotozoa.</title>
        <authorList>
            <person name="Brayton K.A."/>
            <person name="Lau A.O.T."/>
            <person name="Herndon D.R."/>
            <person name="Hannick L."/>
            <person name="Kappmeyer L.S."/>
            <person name="Berens S.J."/>
            <person name="Bidwell S.L."/>
            <person name="Brown W.C."/>
            <person name="Crabtree J."/>
            <person name="Fadrosh D."/>
            <person name="Feldblum T."/>
            <person name="Forberger H.A."/>
            <person name="Haas B.J."/>
            <person name="Howell J.M."/>
            <person name="Khouri H."/>
            <person name="Koo H."/>
            <person name="Mann D.J."/>
            <person name="Norimine J."/>
            <person name="Paulsen I.T."/>
            <person name="Radune D."/>
            <person name="Ren Q."/>
            <person name="Smith R.K. Jr."/>
            <person name="Suarez C.E."/>
            <person name="White O."/>
            <person name="Wortman J.R."/>
            <person name="Knowles D.P. Jr."/>
            <person name="McElwain T.F."/>
            <person name="Nene V.M."/>
        </authorList>
    </citation>
    <scope>NUCLEOTIDE SEQUENCE [LARGE SCALE GENOMIC DNA]</scope>
    <source>
        <strain evidence="6">T2Bo</strain>
    </source>
</reference>
<evidence type="ECO:0000256" key="1">
    <source>
        <dbReference type="ARBA" id="ARBA00006895"/>
    </source>
</evidence>
<reference evidence="7" key="3">
    <citation type="journal article" date="2021" name="Int. J. Parasitol.">
        <title>Comparative analysis of gene expression between Babesia bovis blood stages and kinetes allowed by improved genome annotation.</title>
        <authorList>
            <person name="Ueti M.W."/>
            <person name="Johnson W.C."/>
            <person name="Kappmeyer L.S."/>
            <person name="Herndon D.R."/>
            <person name="Mousel M.R."/>
            <person name="Reif K.E."/>
            <person name="Taus N.S."/>
            <person name="Ifeonu O.O."/>
            <person name="Silva J.C."/>
            <person name="Suarez C.E."/>
            <person name="Brayton K.A."/>
        </authorList>
    </citation>
    <scope>NUCLEOTIDE SEQUENCE [LARGE SCALE GENOMIC DNA]</scope>
</reference>
<comment type="similarity">
    <text evidence="1">Belongs to the CACTIN family.</text>
</comment>
<dbReference type="Proteomes" id="UP000002173">
    <property type="component" value="Unassembled WGS sequence"/>
</dbReference>
<feature type="compositionally biased region" description="Basic and acidic residues" evidence="3">
    <location>
        <begin position="11"/>
        <end position="22"/>
    </location>
</feature>
<dbReference type="PANTHER" id="PTHR21737">
    <property type="entry name" value="POLYGLUTAMINE BINDING PROTEIN 1/MARVEL MEMBRANE-ASSOCIATING DOMAIN CONTAINING 3"/>
    <property type="match status" value="1"/>
</dbReference>
<feature type="domain" description="Splicing factor Cactin C-terminal" evidence="4">
    <location>
        <begin position="326"/>
        <end position="443"/>
    </location>
</feature>
<dbReference type="AlphaFoldDB" id="A7AVH1"/>
<feature type="compositionally biased region" description="Polar residues" evidence="3">
    <location>
        <begin position="1"/>
        <end position="10"/>
    </location>
</feature>
<feature type="domain" description="Splicing factor cactin central" evidence="5">
    <location>
        <begin position="110"/>
        <end position="269"/>
    </location>
</feature>
<dbReference type="InterPro" id="IPR018816">
    <property type="entry name" value="Cactin_central"/>
</dbReference>
<keyword evidence="7" id="KW-1185">Reference proteome</keyword>
<dbReference type="SMART" id="SM01050">
    <property type="entry name" value="CactinC_cactus"/>
    <property type="match status" value="1"/>
</dbReference>
<dbReference type="EMBL" id="AAXT01000004">
    <property type="protein sequence ID" value="EDO05797.1"/>
    <property type="molecule type" value="Genomic_DNA"/>
</dbReference>
<evidence type="ECO:0000259" key="4">
    <source>
        <dbReference type="Pfam" id="PF09732"/>
    </source>
</evidence>
<dbReference type="eggNOG" id="KOG2370">
    <property type="taxonomic scope" value="Eukaryota"/>
</dbReference>
<comment type="caution">
    <text evidence="6">The sequence shown here is derived from an EMBL/GenBank/DDBJ whole genome shotgun (WGS) entry which is preliminary data.</text>
</comment>
<evidence type="ECO:0000313" key="6">
    <source>
        <dbReference type="EMBL" id="EDO05797.1"/>
    </source>
</evidence>
<dbReference type="InParanoid" id="A7AVH1"/>
<dbReference type="KEGG" id="bbo:BBOV_IV002000"/>
<dbReference type="GO" id="GO:0005737">
    <property type="term" value="C:cytoplasm"/>
    <property type="evidence" value="ECO:0007669"/>
    <property type="project" value="TreeGrafter"/>
</dbReference>
<dbReference type="InterPro" id="IPR019134">
    <property type="entry name" value="Cactin_C"/>
</dbReference>
<feature type="compositionally biased region" description="Polar residues" evidence="3">
    <location>
        <begin position="48"/>
        <end position="59"/>
    </location>
</feature>
<dbReference type="GeneID" id="5477584"/>
<dbReference type="Pfam" id="PF09732">
    <property type="entry name" value="CactinC_cactus"/>
    <property type="match status" value="1"/>
</dbReference>
<sequence>MPGILINSSGRDPDNNVSKTRDGSQPGKQIHTFTNGIDGKTLKFVVSTNTDENGSSSLSRGPALWKRKADETKNQDLKPSSITDATIAEKGQEANIKRIKSSGIQDTNTGDNYELTEDEFMYKQALEKSKLRIQDGRANELDVILSSNSAIADASTLFDEADKELLSQYLELLEAKVYFSRDPEKAFFEALSTIVKTRLDGQILPTEIGESVSKKIDEILSTKSVQDLDTYENEIKRKLSSNAIVDTNFWEFALCRIPYFKACAILREYNNDGALTTRNSTKIQVISPRNVQKTDKKYERFMQALKLDTDEHIMRSTVEYKSSTGPKPLFAARVTMSYEWNKYNLAHFDVDNPPPKSVQGFKFSIFYSDLEDPKATPQWKLVKDGNSSETCLLVFKGARPYAPLAFRIPAREWDTDPSRGFKNCFSDGVLHLYFNFRKLVYRR</sequence>
<feature type="region of interest" description="Disordered" evidence="3">
    <location>
        <begin position="1"/>
        <end position="34"/>
    </location>
</feature>
<dbReference type="STRING" id="5865.A7AVH1"/>
<feature type="compositionally biased region" description="Basic and acidic residues" evidence="3">
    <location>
        <begin position="67"/>
        <end position="76"/>
    </location>
</feature>
<dbReference type="PANTHER" id="PTHR21737:SF4">
    <property type="entry name" value="SPLICING FACTOR CACTIN"/>
    <property type="match status" value="1"/>
</dbReference>
<gene>
    <name evidence="6" type="ORF">BBOV_IV002000</name>
</gene>
<dbReference type="GO" id="GO:0045292">
    <property type="term" value="P:mRNA cis splicing, via spliceosome"/>
    <property type="evidence" value="ECO:0007669"/>
    <property type="project" value="TreeGrafter"/>
</dbReference>
<proteinExistence type="inferred from homology"/>
<name>A7AVH1_BABBO</name>
<dbReference type="Pfam" id="PF10312">
    <property type="entry name" value="Cactin_mid"/>
    <property type="match status" value="1"/>
</dbReference>
<organism evidence="6 7">
    <name type="scientific">Babesia bovis</name>
    <dbReference type="NCBI Taxonomy" id="5865"/>
    <lineage>
        <taxon>Eukaryota</taxon>
        <taxon>Sar</taxon>
        <taxon>Alveolata</taxon>
        <taxon>Apicomplexa</taxon>
        <taxon>Aconoidasida</taxon>
        <taxon>Piroplasmida</taxon>
        <taxon>Babesiidae</taxon>
        <taxon>Babesia</taxon>
    </lineage>
</organism>
<dbReference type="GO" id="GO:0005681">
    <property type="term" value="C:spliceosomal complex"/>
    <property type="evidence" value="ECO:0007669"/>
    <property type="project" value="TreeGrafter"/>
</dbReference>
<evidence type="ECO:0000313" key="7">
    <source>
        <dbReference type="Proteomes" id="UP000002173"/>
    </source>
</evidence>
<dbReference type="VEuPathDB" id="PiroplasmaDB:BBOV_IV002000"/>
<evidence type="ECO:0000256" key="2">
    <source>
        <dbReference type="ARBA" id="ARBA00034534"/>
    </source>
</evidence>
<reference evidence="7" key="2">
    <citation type="journal article" date="2020" name="Data Brief">
        <title>Transcriptome dataset of Babesia bovis life stages within vertebrate and invertebrate hosts.</title>
        <authorList>
            <person name="Ueti M.W."/>
            <person name="Johnson W.C."/>
            <person name="Kappmeyer L.S."/>
            <person name="Herndon D.R."/>
            <person name="Mousel M.R."/>
            <person name="Reif K.E."/>
            <person name="Taus N.S."/>
            <person name="Ifeonu O.O."/>
            <person name="Silva J.C."/>
            <person name="Suarez C.E."/>
            <person name="Brayton K.A."/>
        </authorList>
    </citation>
    <scope>NUCLEOTIDE SEQUENCE [LARGE SCALE GENOMIC DNA]</scope>
</reference>
<protein>
    <recommendedName>
        <fullName evidence="2">Splicing factor Cactin</fullName>
    </recommendedName>
</protein>
<feature type="region of interest" description="Disordered" evidence="3">
    <location>
        <begin position="48"/>
        <end position="77"/>
    </location>
</feature>
<dbReference type="RefSeq" id="XP_001609365.1">
    <property type="nucleotide sequence ID" value="XM_001609315.1"/>
</dbReference>